<evidence type="ECO:0000313" key="2">
    <source>
        <dbReference type="EMBL" id="PKF31449.1"/>
    </source>
</evidence>
<reference evidence="2 3" key="1">
    <citation type="submission" date="2017-12" db="EMBL/GenBank/DDBJ databases">
        <title>Draft Genome sequences of multiple microbial strains isolated from spacecraft associated surfaces.</title>
        <authorList>
            <person name="Seuylemezian A."/>
            <person name="Vaishampayan P."/>
            <person name="Venkateswaran K."/>
        </authorList>
    </citation>
    <scope>NUCLEOTIDE SEQUENCE [LARGE SCALE GENOMIC DNA]</scope>
    <source>
        <strain evidence="2 3">2P01AA</strain>
    </source>
</reference>
<comment type="caution">
    <text evidence="2">The sequence shown here is derived from an EMBL/GenBank/DDBJ whole genome shotgun (WGS) entry which is preliminary data.</text>
</comment>
<keyword evidence="1" id="KW-0732">Signal</keyword>
<dbReference type="AlphaFoldDB" id="A0A2N0WAG5"/>
<feature type="chain" id="PRO_5014722313" evidence="1">
    <location>
        <begin position="24"/>
        <end position="498"/>
    </location>
</feature>
<name>A0A2N0WAG5_9GAMM</name>
<accession>A0A2N0WAG5</accession>
<sequence length="498" mass="52616">MKSRYLSIFLLGVSGFYLGSAGAATSTLQSLTDNELSAATGQALMSLSYIAPTDATNLETKRAGGDKTIGFYKLGMEAEIELNANIKKFQLGCGGVNGANDCDIDIDNLSLSGLKLDANGKPVAMTREERASSSAKLTNPFLEFAIKNPNSASTRQVVGFRLSAEKAVGLLTAGTENSSTPNGINTISGYMKVQSDNAGVIKGYATTGSTRDNLYGTMYSQDDLVITGTLKSILAAKAGFKTVGGGFNIPQINNNYFEVPAILVNENRAKSKVLSAPVKVPNIYLGSGANYPINGTVQYNASGPHDPSYPEPTGIYTQGGLTQAEVTSCNITACLIAGVGKRFNQVMMNGTISNISANLNLTQSLGLIHNLPINSPFSLSLQQNALQWTGAKSDDVAQKGWWMSFSDPVNIGYVVPKDPIDISPLFPQIAAAVSDWLRDGGGHEAYTDDIGGLLGFGVLDVDIGTVNLAGKPLNLNLGNLQLTNQNFQPNCFGNLKFC</sequence>
<gene>
    <name evidence="2" type="ORF">CW311_18280</name>
</gene>
<feature type="signal peptide" evidence="1">
    <location>
        <begin position="1"/>
        <end position="23"/>
    </location>
</feature>
<dbReference type="RefSeq" id="WP_101237441.1">
    <property type="nucleotide sequence ID" value="NZ_PISJ01000021.1"/>
</dbReference>
<dbReference type="EMBL" id="PISJ01000021">
    <property type="protein sequence ID" value="PKF31449.1"/>
    <property type="molecule type" value="Genomic_DNA"/>
</dbReference>
<evidence type="ECO:0000313" key="3">
    <source>
        <dbReference type="Proteomes" id="UP000233553"/>
    </source>
</evidence>
<dbReference type="Proteomes" id="UP000233553">
    <property type="component" value="Unassembled WGS sequence"/>
</dbReference>
<organism evidence="2 3">
    <name type="scientific">Acinetobacter proteolyticus</name>
    <dbReference type="NCBI Taxonomy" id="1776741"/>
    <lineage>
        <taxon>Bacteria</taxon>
        <taxon>Pseudomonadati</taxon>
        <taxon>Pseudomonadota</taxon>
        <taxon>Gammaproteobacteria</taxon>
        <taxon>Moraxellales</taxon>
        <taxon>Moraxellaceae</taxon>
        <taxon>Acinetobacter</taxon>
    </lineage>
</organism>
<evidence type="ECO:0000256" key="1">
    <source>
        <dbReference type="SAM" id="SignalP"/>
    </source>
</evidence>
<protein>
    <submittedName>
        <fullName evidence="2">Uncharacterized protein</fullName>
    </submittedName>
</protein>
<proteinExistence type="predicted"/>